<evidence type="ECO:0000256" key="2">
    <source>
        <dbReference type="ARBA" id="ARBA00022747"/>
    </source>
</evidence>
<dbReference type="PANTHER" id="PTHR30408:SF12">
    <property type="entry name" value="TYPE I RESTRICTION ENZYME MJAVIII SPECIFICITY SUBUNIT"/>
    <property type="match status" value="1"/>
</dbReference>
<organism evidence="5 6">
    <name type="scientific">Nonomuraea cypriaca</name>
    <dbReference type="NCBI Taxonomy" id="1187855"/>
    <lineage>
        <taxon>Bacteria</taxon>
        <taxon>Bacillati</taxon>
        <taxon>Actinomycetota</taxon>
        <taxon>Actinomycetes</taxon>
        <taxon>Streptosporangiales</taxon>
        <taxon>Streptosporangiaceae</taxon>
        <taxon>Nonomuraea</taxon>
    </lineage>
</organism>
<dbReference type="GO" id="GO:0004519">
    <property type="term" value="F:endonuclease activity"/>
    <property type="evidence" value="ECO:0007669"/>
    <property type="project" value="UniProtKB-KW"/>
</dbReference>
<name>A0A931A4R3_9ACTN</name>
<dbReference type="RefSeq" id="WP_195895244.1">
    <property type="nucleotide sequence ID" value="NZ_JADOGI010000025.1"/>
</dbReference>
<comment type="caution">
    <text evidence="5">The sequence shown here is derived from an EMBL/GenBank/DDBJ whole genome shotgun (WGS) entry which is preliminary data.</text>
</comment>
<gene>
    <name evidence="5" type="ORF">ITP53_11010</name>
</gene>
<evidence type="ECO:0000256" key="3">
    <source>
        <dbReference type="ARBA" id="ARBA00023125"/>
    </source>
</evidence>
<evidence type="ECO:0000259" key="4">
    <source>
        <dbReference type="Pfam" id="PF01420"/>
    </source>
</evidence>
<dbReference type="CDD" id="cd17253">
    <property type="entry name" value="RMtype1_S_Eco933I-TRD2-CR2_like"/>
    <property type="match status" value="1"/>
</dbReference>
<dbReference type="InterPro" id="IPR044946">
    <property type="entry name" value="Restrct_endonuc_typeI_TRD_sf"/>
</dbReference>
<feature type="domain" description="Type I restriction modification DNA specificity" evidence="4">
    <location>
        <begin position="273"/>
        <end position="386"/>
    </location>
</feature>
<feature type="domain" description="Type I restriction modification DNA specificity" evidence="4">
    <location>
        <begin position="101"/>
        <end position="187"/>
    </location>
</feature>
<sequence>MPDEKRLVYYRLDSLADISGGIALGGISPSGSSVELPYLRVANVQDGYISTRNVKKIFIPMRLVERFRLMPGDVLLTEGGDIDKLGRGAVWDGRIDPCLHQNHVFRVRCLEAKLLAEFLALYMASPEGKGYFLRIAKQTTNLASISSSQLSAMPIPCPPVAEQRRIVEMVSAVSRQERVVKASIAKLQNLKKGAITDLLKADSGKVSAGSNGDPKANDHAIDRAEGWPIRRLIDVADLPVGQVDPRSEPYRSRILLAPDHVEPGTGKILKRETAEGQGASSGKYEIQPGDVVFSKIRPALRKVALVDFIGICSADMYPLRPGKDILSGFLFSTLLGEHFSRYAENVSGRTGIPKVNREDLAGFFLPLPPIKEQQRVVEIVDSFSDQERSLDRELAKLGNFKQGIVDELLSSRVSF</sequence>
<dbReference type="Proteomes" id="UP000605361">
    <property type="component" value="Unassembled WGS sequence"/>
</dbReference>
<keyword evidence="2" id="KW-0680">Restriction system</keyword>
<comment type="similarity">
    <text evidence="1">Belongs to the type-I restriction system S methylase family.</text>
</comment>
<keyword evidence="5" id="KW-0255">Endonuclease</keyword>
<keyword evidence="5" id="KW-0540">Nuclease</keyword>
<dbReference type="CDD" id="cd16961">
    <property type="entry name" value="RMtype1_S_TRD-CR_like"/>
    <property type="match status" value="1"/>
</dbReference>
<dbReference type="EMBL" id="JADOGI010000025">
    <property type="protein sequence ID" value="MBF8186266.1"/>
    <property type="molecule type" value="Genomic_DNA"/>
</dbReference>
<dbReference type="PANTHER" id="PTHR30408">
    <property type="entry name" value="TYPE-1 RESTRICTION ENZYME ECOKI SPECIFICITY PROTEIN"/>
    <property type="match status" value="1"/>
</dbReference>
<proteinExistence type="inferred from homology"/>
<evidence type="ECO:0000313" key="5">
    <source>
        <dbReference type="EMBL" id="MBF8186266.1"/>
    </source>
</evidence>
<evidence type="ECO:0000313" key="6">
    <source>
        <dbReference type="Proteomes" id="UP000605361"/>
    </source>
</evidence>
<dbReference type="Pfam" id="PF01420">
    <property type="entry name" value="Methylase_S"/>
    <property type="match status" value="2"/>
</dbReference>
<dbReference type="InterPro" id="IPR052021">
    <property type="entry name" value="Type-I_RS_S_subunit"/>
</dbReference>
<keyword evidence="6" id="KW-1185">Reference proteome</keyword>
<evidence type="ECO:0000256" key="1">
    <source>
        <dbReference type="ARBA" id="ARBA00010923"/>
    </source>
</evidence>
<dbReference type="SUPFAM" id="SSF116734">
    <property type="entry name" value="DNA methylase specificity domain"/>
    <property type="match status" value="2"/>
</dbReference>
<accession>A0A931A4R3</accession>
<reference evidence="5" key="1">
    <citation type="submission" date="2020-11" db="EMBL/GenBank/DDBJ databases">
        <title>Whole-genome analyses of Nonomuraea sp. K274.</title>
        <authorList>
            <person name="Veyisoglu A."/>
        </authorList>
    </citation>
    <scope>NUCLEOTIDE SEQUENCE</scope>
    <source>
        <strain evidence="5">K274</strain>
    </source>
</reference>
<dbReference type="GO" id="GO:0009307">
    <property type="term" value="P:DNA restriction-modification system"/>
    <property type="evidence" value="ECO:0007669"/>
    <property type="project" value="UniProtKB-KW"/>
</dbReference>
<keyword evidence="5" id="KW-0378">Hydrolase</keyword>
<dbReference type="Gene3D" id="3.90.220.20">
    <property type="entry name" value="DNA methylase specificity domains"/>
    <property type="match status" value="2"/>
</dbReference>
<dbReference type="GO" id="GO:0003677">
    <property type="term" value="F:DNA binding"/>
    <property type="evidence" value="ECO:0007669"/>
    <property type="project" value="UniProtKB-KW"/>
</dbReference>
<keyword evidence="3" id="KW-0238">DNA-binding</keyword>
<protein>
    <submittedName>
        <fullName evidence="5">Restriction endonuclease subunit S</fullName>
    </submittedName>
</protein>
<dbReference type="AlphaFoldDB" id="A0A931A4R3"/>
<dbReference type="InterPro" id="IPR000055">
    <property type="entry name" value="Restrct_endonuc_typeI_TRD"/>
</dbReference>